<dbReference type="PROSITE" id="PS51071">
    <property type="entry name" value="HTH_RPIR"/>
    <property type="match status" value="1"/>
</dbReference>
<dbReference type="InterPro" id="IPR000281">
    <property type="entry name" value="HTH_RpiR"/>
</dbReference>
<gene>
    <name evidence="6" type="ORF">UR08_10280</name>
</gene>
<dbReference type="InterPro" id="IPR046348">
    <property type="entry name" value="SIS_dom_sf"/>
</dbReference>
<comment type="caution">
    <text evidence="6">The sequence shown here is derived from an EMBL/GenBank/DDBJ whole genome shotgun (WGS) entry which is preliminary data.</text>
</comment>
<dbReference type="GO" id="GO:0003700">
    <property type="term" value="F:DNA-binding transcription factor activity"/>
    <property type="evidence" value="ECO:0007669"/>
    <property type="project" value="InterPro"/>
</dbReference>
<accession>A0A3D8TQY7</accession>
<proteinExistence type="predicted"/>
<dbReference type="SUPFAM" id="SSF46689">
    <property type="entry name" value="Homeodomain-like"/>
    <property type="match status" value="1"/>
</dbReference>
<feature type="domain" description="HTH rpiR-type" evidence="4">
    <location>
        <begin position="4"/>
        <end position="80"/>
    </location>
</feature>
<dbReference type="GO" id="GO:1901135">
    <property type="term" value="P:carbohydrate derivative metabolic process"/>
    <property type="evidence" value="ECO:0007669"/>
    <property type="project" value="InterPro"/>
</dbReference>
<keyword evidence="1" id="KW-0805">Transcription regulation</keyword>
<dbReference type="Gene3D" id="1.10.10.10">
    <property type="entry name" value="Winged helix-like DNA-binding domain superfamily/Winged helix DNA-binding domain"/>
    <property type="match status" value="1"/>
</dbReference>
<dbReference type="CDD" id="cd05013">
    <property type="entry name" value="SIS_RpiR"/>
    <property type="match status" value="1"/>
</dbReference>
<dbReference type="Pfam" id="PF01380">
    <property type="entry name" value="SIS"/>
    <property type="match status" value="1"/>
</dbReference>
<evidence type="ECO:0000313" key="7">
    <source>
        <dbReference type="Proteomes" id="UP000257055"/>
    </source>
</evidence>
<evidence type="ECO:0000256" key="2">
    <source>
        <dbReference type="ARBA" id="ARBA00023125"/>
    </source>
</evidence>
<dbReference type="Proteomes" id="UP000257055">
    <property type="component" value="Unassembled WGS sequence"/>
</dbReference>
<feature type="domain" description="SIS" evidence="5">
    <location>
        <begin position="124"/>
        <end position="265"/>
    </location>
</feature>
<dbReference type="InterPro" id="IPR035472">
    <property type="entry name" value="RpiR-like_SIS"/>
</dbReference>
<protein>
    <submittedName>
        <fullName evidence="6">RpiR family transcriptional regulator</fullName>
    </submittedName>
</protein>
<evidence type="ECO:0000259" key="5">
    <source>
        <dbReference type="PROSITE" id="PS51464"/>
    </source>
</evidence>
<dbReference type="GO" id="GO:0003677">
    <property type="term" value="F:DNA binding"/>
    <property type="evidence" value="ECO:0007669"/>
    <property type="project" value="UniProtKB-KW"/>
</dbReference>
<evidence type="ECO:0000256" key="3">
    <source>
        <dbReference type="ARBA" id="ARBA00023163"/>
    </source>
</evidence>
<evidence type="ECO:0000259" key="4">
    <source>
        <dbReference type="PROSITE" id="PS51071"/>
    </source>
</evidence>
<dbReference type="PANTHER" id="PTHR30514:SF10">
    <property type="entry name" value="MURR_RPIR FAMILY TRANSCRIPTIONAL REGULATOR"/>
    <property type="match status" value="1"/>
</dbReference>
<evidence type="ECO:0000313" key="6">
    <source>
        <dbReference type="EMBL" id="RDX01298.1"/>
    </source>
</evidence>
<dbReference type="InterPro" id="IPR009057">
    <property type="entry name" value="Homeodomain-like_sf"/>
</dbReference>
<reference evidence="7" key="1">
    <citation type="submission" date="2015-04" db="EMBL/GenBank/DDBJ databases">
        <authorList>
            <person name="Schardt J."/>
            <person name="Mueller-Herbst S."/>
            <person name="Scherer S."/>
            <person name="Huptas C."/>
        </authorList>
    </citation>
    <scope>NUCLEOTIDE SEQUENCE [LARGE SCALE GENOMIC DNA]</scope>
    <source>
        <strain evidence="7">Kiel-L1</strain>
    </source>
</reference>
<dbReference type="PROSITE" id="PS51464">
    <property type="entry name" value="SIS"/>
    <property type="match status" value="1"/>
</dbReference>
<dbReference type="Gene3D" id="3.40.50.10490">
    <property type="entry name" value="Glucose-6-phosphate isomerase like protein, domain 1"/>
    <property type="match status" value="1"/>
</dbReference>
<dbReference type="SUPFAM" id="SSF53697">
    <property type="entry name" value="SIS domain"/>
    <property type="match status" value="1"/>
</dbReference>
<dbReference type="InterPro" id="IPR047640">
    <property type="entry name" value="RpiR-like"/>
</dbReference>
<dbReference type="EMBL" id="LARY01000002">
    <property type="protein sequence ID" value="RDX01298.1"/>
    <property type="molecule type" value="Genomic_DNA"/>
</dbReference>
<keyword evidence="7" id="KW-1185">Reference proteome</keyword>
<name>A0A3D8TQY7_9LIST</name>
<dbReference type="InterPro" id="IPR036388">
    <property type="entry name" value="WH-like_DNA-bd_sf"/>
</dbReference>
<dbReference type="PANTHER" id="PTHR30514">
    <property type="entry name" value="GLUCOKINASE"/>
    <property type="match status" value="1"/>
</dbReference>
<dbReference type="Pfam" id="PF01418">
    <property type="entry name" value="HTH_6"/>
    <property type="match status" value="1"/>
</dbReference>
<dbReference type="InterPro" id="IPR001347">
    <property type="entry name" value="SIS_dom"/>
</dbReference>
<dbReference type="AlphaFoldDB" id="A0A3D8TQY7"/>
<keyword evidence="2" id="KW-0238">DNA-binding</keyword>
<organism evidence="6 7">
    <name type="scientific">Listeria kieliensis</name>
    <dbReference type="NCBI Taxonomy" id="1621700"/>
    <lineage>
        <taxon>Bacteria</taxon>
        <taxon>Bacillati</taxon>
        <taxon>Bacillota</taxon>
        <taxon>Bacilli</taxon>
        <taxon>Bacillales</taxon>
        <taxon>Listeriaceae</taxon>
        <taxon>Listeria</taxon>
    </lineage>
</organism>
<sequence length="284" mass="31460">MTNGSIINLISGILDTLPKSEQKVGRTILNDPDFAVKASVQSLARKAETSAAAVIRFSKSLNLDSFPELKRQLSMELATPNRTGYYDIEPGESFDSIREKLVSNVNQTTQDTASQLKEDAIIQVCAEMEQAETIYAYGVGASWLIAEDIAQKWLRAGKNVFLSQDPHVLAMAFSSGKENSLFFAISNSGETSQVLELANEAKQSGLKVVSLTRIGNNKLKSISDLVLETSRAPEAEMRSTATSSRQAQLLVIDILFYYFASKQYDEMITHIKKSREATNRFREK</sequence>
<dbReference type="RefSeq" id="WP_115753557.1">
    <property type="nucleotide sequence ID" value="NZ_LARY01000002.1"/>
</dbReference>
<evidence type="ECO:0000256" key="1">
    <source>
        <dbReference type="ARBA" id="ARBA00023015"/>
    </source>
</evidence>
<keyword evidence="3" id="KW-0804">Transcription</keyword>
<dbReference type="GO" id="GO:0097367">
    <property type="term" value="F:carbohydrate derivative binding"/>
    <property type="evidence" value="ECO:0007669"/>
    <property type="project" value="InterPro"/>
</dbReference>